<sequence>MVSALSHVINGDQSATSVFSSSSVINNGLWVDDACIPVKINGYDEHFNSTFPPGRQQRQLQPTRGPTTIINRRHYRGVRQRPWGKWAAEIRNRRFGFGWGRLTRRKLRPGLMIGPLLGSEEIKRRPISH</sequence>
<feature type="domain" description="AP2/ERF" evidence="6">
    <location>
        <begin position="74"/>
        <end position="108"/>
    </location>
</feature>
<name>A0ABR2CFF3_9ROSI</name>
<keyword evidence="5" id="KW-0539">Nucleus</keyword>
<dbReference type="EMBL" id="JBBPBM010000055">
    <property type="protein sequence ID" value="KAK8517538.1"/>
    <property type="molecule type" value="Genomic_DNA"/>
</dbReference>
<accession>A0ABR2CFF3</accession>
<evidence type="ECO:0000256" key="4">
    <source>
        <dbReference type="ARBA" id="ARBA00023163"/>
    </source>
</evidence>
<keyword evidence="3" id="KW-0238">DNA-binding</keyword>
<reference evidence="7 8" key="1">
    <citation type="journal article" date="2024" name="G3 (Bethesda)">
        <title>Genome assembly of Hibiscus sabdariffa L. provides insights into metabolisms of medicinal natural products.</title>
        <authorList>
            <person name="Kim T."/>
        </authorList>
    </citation>
    <scope>NUCLEOTIDE SEQUENCE [LARGE SCALE GENOMIC DNA]</scope>
    <source>
        <strain evidence="7">TK-2024</strain>
        <tissue evidence="7">Old leaves</tissue>
    </source>
</reference>
<organism evidence="7 8">
    <name type="scientific">Hibiscus sabdariffa</name>
    <name type="common">roselle</name>
    <dbReference type="NCBI Taxonomy" id="183260"/>
    <lineage>
        <taxon>Eukaryota</taxon>
        <taxon>Viridiplantae</taxon>
        <taxon>Streptophyta</taxon>
        <taxon>Embryophyta</taxon>
        <taxon>Tracheophyta</taxon>
        <taxon>Spermatophyta</taxon>
        <taxon>Magnoliopsida</taxon>
        <taxon>eudicotyledons</taxon>
        <taxon>Gunneridae</taxon>
        <taxon>Pentapetalae</taxon>
        <taxon>rosids</taxon>
        <taxon>malvids</taxon>
        <taxon>Malvales</taxon>
        <taxon>Malvaceae</taxon>
        <taxon>Malvoideae</taxon>
        <taxon>Hibiscus</taxon>
    </lineage>
</organism>
<protein>
    <recommendedName>
        <fullName evidence="6">AP2/ERF domain-containing protein</fullName>
    </recommendedName>
</protein>
<keyword evidence="8" id="KW-1185">Reference proteome</keyword>
<evidence type="ECO:0000256" key="1">
    <source>
        <dbReference type="ARBA" id="ARBA00004123"/>
    </source>
</evidence>
<dbReference type="InterPro" id="IPR001471">
    <property type="entry name" value="AP2/ERF_dom"/>
</dbReference>
<evidence type="ECO:0000313" key="7">
    <source>
        <dbReference type="EMBL" id="KAK8517538.1"/>
    </source>
</evidence>
<comment type="caution">
    <text evidence="7">The sequence shown here is derived from an EMBL/GenBank/DDBJ whole genome shotgun (WGS) entry which is preliminary data.</text>
</comment>
<keyword evidence="2" id="KW-0805">Transcription regulation</keyword>
<evidence type="ECO:0000256" key="2">
    <source>
        <dbReference type="ARBA" id="ARBA00023015"/>
    </source>
</evidence>
<comment type="subcellular location">
    <subcellularLocation>
        <location evidence="1">Nucleus</location>
    </subcellularLocation>
</comment>
<dbReference type="Proteomes" id="UP001472677">
    <property type="component" value="Unassembled WGS sequence"/>
</dbReference>
<evidence type="ECO:0000313" key="8">
    <source>
        <dbReference type="Proteomes" id="UP001472677"/>
    </source>
</evidence>
<dbReference type="Gene3D" id="3.30.730.10">
    <property type="entry name" value="AP2/ERF domain"/>
    <property type="match status" value="1"/>
</dbReference>
<keyword evidence="4" id="KW-0804">Transcription</keyword>
<evidence type="ECO:0000256" key="3">
    <source>
        <dbReference type="ARBA" id="ARBA00023125"/>
    </source>
</evidence>
<dbReference type="InterPro" id="IPR016177">
    <property type="entry name" value="DNA-bd_dom_sf"/>
</dbReference>
<dbReference type="InterPro" id="IPR036955">
    <property type="entry name" value="AP2/ERF_dom_sf"/>
</dbReference>
<gene>
    <name evidence="7" type="ORF">V6N12_016386</name>
</gene>
<dbReference type="PROSITE" id="PS51032">
    <property type="entry name" value="AP2_ERF"/>
    <property type="match status" value="1"/>
</dbReference>
<evidence type="ECO:0000259" key="6">
    <source>
        <dbReference type="PROSITE" id="PS51032"/>
    </source>
</evidence>
<proteinExistence type="predicted"/>
<dbReference type="SUPFAM" id="SSF54171">
    <property type="entry name" value="DNA-binding domain"/>
    <property type="match status" value="1"/>
</dbReference>
<evidence type="ECO:0000256" key="5">
    <source>
        <dbReference type="ARBA" id="ARBA00023242"/>
    </source>
</evidence>